<accession>A0A7J7IX40</accession>
<dbReference type="InterPro" id="IPR038765">
    <property type="entry name" value="Papain-like_cys_pep_sf"/>
</dbReference>
<reference evidence="9" key="1">
    <citation type="submission" date="2020-06" db="EMBL/GenBank/DDBJ databases">
        <title>Draft genome of Bugula neritina, a colonial animal packing powerful symbionts and potential medicines.</title>
        <authorList>
            <person name="Rayko M."/>
        </authorList>
    </citation>
    <scope>NUCLEOTIDE SEQUENCE [LARGE SCALE GENOMIC DNA]</scope>
    <source>
        <strain evidence="9">Kwan_BN1</strain>
    </source>
</reference>
<dbReference type="GO" id="GO:0016579">
    <property type="term" value="P:protein deubiquitination"/>
    <property type="evidence" value="ECO:0007669"/>
    <property type="project" value="InterPro"/>
</dbReference>
<dbReference type="InterPro" id="IPR001607">
    <property type="entry name" value="Znf_UBP"/>
</dbReference>
<feature type="domain" description="UBP-type" evidence="8">
    <location>
        <begin position="134"/>
        <end position="250"/>
    </location>
</feature>
<keyword evidence="10" id="KW-1185">Reference proteome</keyword>
<proteinExistence type="inferred from homology"/>
<keyword evidence="5" id="KW-0833">Ubl conjugation pathway</keyword>
<name>A0A7J7IX40_BUGNE</name>
<comment type="caution">
    <text evidence="9">The sequence shown here is derived from an EMBL/GenBank/DDBJ whole genome shotgun (WGS) entry which is preliminary data.</text>
</comment>
<evidence type="ECO:0000256" key="4">
    <source>
        <dbReference type="PROSITE-ProRule" id="PRU00502"/>
    </source>
</evidence>
<comment type="catalytic activity">
    <reaction evidence="5">
        <text>Thiol-dependent hydrolysis of ester, thioester, amide, peptide and isopeptide bonds formed by the C-terminal Gly of ubiquitin (a 76-residue protein attached to proteins as an intracellular targeting signal).</text>
        <dbReference type="EC" id="3.4.19.12"/>
    </reaction>
</comment>
<keyword evidence="5" id="KW-0645">Protease</keyword>
<dbReference type="PANTHER" id="PTHR24006:SF781">
    <property type="entry name" value="LD34905P"/>
    <property type="match status" value="1"/>
</dbReference>
<keyword evidence="5" id="KW-0378">Hydrolase</keyword>
<feature type="compositionally biased region" description="Low complexity" evidence="6">
    <location>
        <begin position="582"/>
        <end position="597"/>
    </location>
</feature>
<dbReference type="PROSITE" id="PS50271">
    <property type="entry name" value="ZF_UBP"/>
    <property type="match status" value="1"/>
</dbReference>
<dbReference type="PROSITE" id="PS50235">
    <property type="entry name" value="USP_3"/>
    <property type="match status" value="1"/>
</dbReference>
<dbReference type="OrthoDB" id="2020758at2759"/>
<dbReference type="Gene3D" id="3.30.40.10">
    <property type="entry name" value="Zinc/RING finger domain, C3HC4 (zinc finger)"/>
    <property type="match status" value="1"/>
</dbReference>
<protein>
    <recommendedName>
        <fullName evidence="5">Ubiquitin carboxyl-terminal hydrolase</fullName>
        <ecNumber evidence="5">3.4.19.12</ecNumber>
    </recommendedName>
</protein>
<dbReference type="PROSITE" id="PS00973">
    <property type="entry name" value="USP_2"/>
    <property type="match status" value="1"/>
</dbReference>
<comment type="similarity">
    <text evidence="5">Belongs to the peptidase C19 family.</text>
</comment>
<dbReference type="GO" id="GO:0006508">
    <property type="term" value="P:proteolysis"/>
    <property type="evidence" value="ECO:0007669"/>
    <property type="project" value="UniProtKB-KW"/>
</dbReference>
<evidence type="ECO:0000256" key="5">
    <source>
        <dbReference type="RuleBase" id="RU366025"/>
    </source>
</evidence>
<dbReference type="SMART" id="SM00290">
    <property type="entry name" value="ZnF_UBP"/>
    <property type="match status" value="1"/>
</dbReference>
<dbReference type="AlphaFoldDB" id="A0A7J7IX40"/>
<dbReference type="InterPro" id="IPR028889">
    <property type="entry name" value="USP"/>
</dbReference>
<feature type="compositionally biased region" description="Polar residues" evidence="6">
    <location>
        <begin position="340"/>
        <end position="354"/>
    </location>
</feature>
<evidence type="ECO:0000256" key="3">
    <source>
        <dbReference type="ARBA" id="ARBA00022833"/>
    </source>
</evidence>
<dbReference type="GO" id="GO:0005829">
    <property type="term" value="C:cytosol"/>
    <property type="evidence" value="ECO:0007669"/>
    <property type="project" value="TreeGrafter"/>
</dbReference>
<dbReference type="Gene3D" id="3.90.70.10">
    <property type="entry name" value="Cysteine proteinases"/>
    <property type="match status" value="2"/>
</dbReference>
<feature type="domain" description="USP" evidence="7">
    <location>
        <begin position="298"/>
        <end position="956"/>
    </location>
</feature>
<dbReference type="InterPro" id="IPR013083">
    <property type="entry name" value="Znf_RING/FYVE/PHD"/>
</dbReference>
<dbReference type="CDD" id="cd02667">
    <property type="entry name" value="Peptidase_C19K"/>
    <property type="match status" value="1"/>
</dbReference>
<evidence type="ECO:0000256" key="1">
    <source>
        <dbReference type="ARBA" id="ARBA00022723"/>
    </source>
</evidence>
<dbReference type="GO" id="GO:0004843">
    <property type="term" value="F:cysteine-type deubiquitinase activity"/>
    <property type="evidence" value="ECO:0007669"/>
    <property type="project" value="UniProtKB-UniRule"/>
</dbReference>
<evidence type="ECO:0000256" key="6">
    <source>
        <dbReference type="SAM" id="MobiDB-lite"/>
    </source>
</evidence>
<dbReference type="PROSITE" id="PS00972">
    <property type="entry name" value="USP_1"/>
    <property type="match status" value="1"/>
</dbReference>
<gene>
    <name evidence="9" type="ORF">EB796_023896</name>
</gene>
<sequence length="957" mass="105782">MLTVMATNKEDGGLLLGITIRTTRKNSTETENESSAVKEPALPLELGSFLYHELQQPFGRHCLISVFAHKQDFASLPCLTGLDMRVIEDRCPFSDAMAKKGKKRAAQRNATPNNFYNSLVNIEDDSTDGCVNRSSCSHISKSVNVSACRKALKTARMQCTACAKDADYSAETHSDLQNVWICLQCGYQGCGRSTDFQHSLKHYQQPHSDAHNIVVHVHTEMVWCYECDDEILPQTSKPILDIISLIRKQLGVNHSKPGRPNSSEMLIQVESAGSMTQQTQRKRNGSGGTITKVLPKLKGLSNLGNTCFFNAVIQSLSQLGELNELLVDMRLSELTIQLPGHSSHSNGYSNTSPLGSDYDDSEGDESKPTSLPPLKVQLSKDKMALTDALVKLFRDMASEERAKQPLNPGVLFHQICQKVPRFKGYQQQDSHELLRNLLDALKMEEMKRIQSGILNTFNYKNLDDHSKKQVVPDIKSYGRQAAHTAVDSLFGGYLLSTVLCNDCGKASQIFEPFLDLSLPVHEEKGRHTIPRKGSKSAADSYLPNEEKKGPSKHQQKKLAKSAKKAKKRNRVSAAADLEEAQAVSTSAVEVNASSSASTLSVKDGEGDAAKYQSDNATTSSNTSVGTLVDTVVNNASISSRSTTPKSELGYNTDSESESAAGILRNDCLSYSLEKLSLGEGCVSSAEVPKSRRIRDAVDMSLRPLSEKLDCALYECSILSSLGLFTHPELLTGSNKFACSFCNRKDRRKNSSTNEKSRPTVYTNARKQLLVYSPPAVLTLHLKRFQQNGYSFSKVNRHVEFTISLDLAPYCSSLAQGIEAGQTSVNYLLFAVVEHSGRLNGGHYTAYVRHRSTATLHRNMLQKSLSNQKPVLVILERVASLQREMQGGDLSECNDVCKEEPTSTDQSTKVYNGDHSDQTKASLPVHRWYHISDTHVKEVNERTVLGSQAYLLFYERVR</sequence>
<evidence type="ECO:0000259" key="8">
    <source>
        <dbReference type="PROSITE" id="PS50271"/>
    </source>
</evidence>
<keyword evidence="1" id="KW-0479">Metal-binding</keyword>
<dbReference type="SUPFAM" id="SSF57850">
    <property type="entry name" value="RING/U-box"/>
    <property type="match status" value="1"/>
</dbReference>
<dbReference type="GO" id="GO:0008270">
    <property type="term" value="F:zinc ion binding"/>
    <property type="evidence" value="ECO:0007669"/>
    <property type="project" value="UniProtKB-KW"/>
</dbReference>
<feature type="region of interest" description="Disordered" evidence="6">
    <location>
        <begin position="340"/>
        <end position="376"/>
    </location>
</feature>
<evidence type="ECO:0000313" key="9">
    <source>
        <dbReference type="EMBL" id="KAF6017798.1"/>
    </source>
</evidence>
<feature type="region of interest" description="Disordered" evidence="6">
    <location>
        <begin position="896"/>
        <end position="915"/>
    </location>
</feature>
<evidence type="ECO:0000313" key="10">
    <source>
        <dbReference type="Proteomes" id="UP000593567"/>
    </source>
</evidence>
<dbReference type="Proteomes" id="UP000593567">
    <property type="component" value="Unassembled WGS sequence"/>
</dbReference>
<dbReference type="InterPro" id="IPR018200">
    <property type="entry name" value="USP_CS"/>
</dbReference>
<organism evidence="9 10">
    <name type="scientific">Bugula neritina</name>
    <name type="common">Brown bryozoan</name>
    <name type="synonym">Sertularia neritina</name>
    <dbReference type="NCBI Taxonomy" id="10212"/>
    <lineage>
        <taxon>Eukaryota</taxon>
        <taxon>Metazoa</taxon>
        <taxon>Spiralia</taxon>
        <taxon>Lophotrochozoa</taxon>
        <taxon>Bryozoa</taxon>
        <taxon>Gymnolaemata</taxon>
        <taxon>Cheilostomatida</taxon>
        <taxon>Flustrina</taxon>
        <taxon>Buguloidea</taxon>
        <taxon>Bugulidae</taxon>
        <taxon>Bugula</taxon>
    </lineage>
</organism>
<evidence type="ECO:0000259" key="7">
    <source>
        <dbReference type="PROSITE" id="PS50235"/>
    </source>
</evidence>
<feature type="compositionally biased region" description="Polar residues" evidence="6">
    <location>
        <begin position="612"/>
        <end position="622"/>
    </location>
</feature>
<keyword evidence="3" id="KW-0862">Zinc</keyword>
<evidence type="ECO:0000256" key="2">
    <source>
        <dbReference type="ARBA" id="ARBA00022771"/>
    </source>
</evidence>
<dbReference type="Pfam" id="PF00443">
    <property type="entry name" value="UCH"/>
    <property type="match status" value="1"/>
</dbReference>
<dbReference type="GO" id="GO:0005634">
    <property type="term" value="C:nucleus"/>
    <property type="evidence" value="ECO:0007669"/>
    <property type="project" value="TreeGrafter"/>
</dbReference>
<keyword evidence="2 4" id="KW-0863">Zinc-finger</keyword>
<dbReference type="Pfam" id="PF02148">
    <property type="entry name" value="zf-UBP"/>
    <property type="match status" value="1"/>
</dbReference>
<dbReference type="PANTHER" id="PTHR24006">
    <property type="entry name" value="UBIQUITIN CARBOXYL-TERMINAL HYDROLASE"/>
    <property type="match status" value="1"/>
</dbReference>
<keyword evidence="5" id="KW-0788">Thiol protease</keyword>
<dbReference type="InterPro" id="IPR050164">
    <property type="entry name" value="Peptidase_C19"/>
</dbReference>
<dbReference type="InterPro" id="IPR001394">
    <property type="entry name" value="Peptidase_C19_UCH"/>
</dbReference>
<feature type="region of interest" description="Disordered" evidence="6">
    <location>
        <begin position="524"/>
        <end position="622"/>
    </location>
</feature>
<dbReference type="SUPFAM" id="SSF54001">
    <property type="entry name" value="Cysteine proteinases"/>
    <property type="match status" value="1"/>
</dbReference>
<dbReference type="EMBL" id="VXIV02003360">
    <property type="protein sequence ID" value="KAF6017798.1"/>
    <property type="molecule type" value="Genomic_DNA"/>
</dbReference>
<dbReference type="EC" id="3.4.19.12" evidence="5"/>
<feature type="compositionally biased region" description="Basic residues" evidence="6">
    <location>
        <begin position="550"/>
        <end position="570"/>
    </location>
</feature>